<dbReference type="GO" id="GO:0005737">
    <property type="term" value="C:cytoplasm"/>
    <property type="evidence" value="ECO:0007669"/>
    <property type="project" value="TreeGrafter"/>
</dbReference>
<dbReference type="RefSeq" id="WP_246695987.1">
    <property type="nucleotide sequence ID" value="NZ_WEKV01000012.1"/>
</dbReference>
<dbReference type="InterPro" id="IPR050130">
    <property type="entry name" value="ClpA_ClpB"/>
</dbReference>
<dbReference type="GO" id="GO:0005524">
    <property type="term" value="F:ATP binding"/>
    <property type="evidence" value="ECO:0007669"/>
    <property type="project" value="UniProtKB-KW"/>
</dbReference>
<evidence type="ECO:0000313" key="5">
    <source>
        <dbReference type="EMBL" id="KAB7784115.1"/>
    </source>
</evidence>
<dbReference type="Proteomes" id="UP000469949">
    <property type="component" value="Unassembled WGS sequence"/>
</dbReference>
<dbReference type="GO" id="GO:0006508">
    <property type="term" value="P:proteolysis"/>
    <property type="evidence" value="ECO:0007669"/>
    <property type="project" value="UniProtKB-KW"/>
</dbReference>
<accession>A0A833J3W2</accession>
<keyword evidence="5" id="KW-0378">Hydrolase</keyword>
<dbReference type="Pfam" id="PF10431">
    <property type="entry name" value="ClpB_D2-small"/>
    <property type="match status" value="1"/>
</dbReference>
<dbReference type="SUPFAM" id="SSF52540">
    <property type="entry name" value="P-loop containing nucleoside triphosphate hydrolases"/>
    <property type="match status" value="1"/>
</dbReference>
<dbReference type="Gene3D" id="3.40.50.300">
    <property type="entry name" value="P-loop containing nucleotide triphosphate hydrolases"/>
    <property type="match status" value="1"/>
</dbReference>
<organism evidence="5 6">
    <name type="scientific">Methylorubrum populi</name>
    <dbReference type="NCBI Taxonomy" id="223967"/>
    <lineage>
        <taxon>Bacteria</taxon>
        <taxon>Pseudomonadati</taxon>
        <taxon>Pseudomonadota</taxon>
        <taxon>Alphaproteobacteria</taxon>
        <taxon>Hyphomicrobiales</taxon>
        <taxon>Methylobacteriaceae</taxon>
        <taxon>Methylorubrum</taxon>
    </lineage>
</organism>
<dbReference type="GO" id="GO:0034605">
    <property type="term" value="P:cellular response to heat"/>
    <property type="evidence" value="ECO:0007669"/>
    <property type="project" value="TreeGrafter"/>
</dbReference>
<dbReference type="SMART" id="SM01086">
    <property type="entry name" value="ClpB_D2-small"/>
    <property type="match status" value="1"/>
</dbReference>
<dbReference type="AlphaFoldDB" id="A0A833J3W2"/>
<evidence type="ECO:0000313" key="6">
    <source>
        <dbReference type="Proteomes" id="UP000469949"/>
    </source>
</evidence>
<dbReference type="GO" id="GO:0016887">
    <property type="term" value="F:ATP hydrolysis activity"/>
    <property type="evidence" value="ECO:0007669"/>
    <property type="project" value="TreeGrafter"/>
</dbReference>
<keyword evidence="2 5" id="KW-0067">ATP-binding</keyword>
<dbReference type="GO" id="GO:0008233">
    <property type="term" value="F:peptidase activity"/>
    <property type="evidence" value="ECO:0007669"/>
    <property type="project" value="UniProtKB-KW"/>
</dbReference>
<dbReference type="PANTHER" id="PTHR11638:SF145">
    <property type="entry name" value="CLPA_B PROTEASE ATP BINDING SUBUNIT-RELATED"/>
    <property type="match status" value="1"/>
</dbReference>
<evidence type="ECO:0000256" key="3">
    <source>
        <dbReference type="SAM" id="MobiDB-lite"/>
    </source>
</evidence>
<dbReference type="Gene3D" id="1.10.8.60">
    <property type="match status" value="1"/>
</dbReference>
<keyword evidence="1" id="KW-0547">Nucleotide-binding</keyword>
<evidence type="ECO:0000256" key="1">
    <source>
        <dbReference type="ARBA" id="ARBA00022741"/>
    </source>
</evidence>
<dbReference type="PANTHER" id="PTHR11638">
    <property type="entry name" value="ATP-DEPENDENT CLP PROTEASE"/>
    <property type="match status" value="1"/>
</dbReference>
<gene>
    <name evidence="5" type="ORF">F8B43_3409</name>
</gene>
<feature type="compositionally biased region" description="Low complexity" evidence="3">
    <location>
        <begin position="150"/>
        <end position="161"/>
    </location>
</feature>
<keyword evidence="5" id="KW-0645">Protease</keyword>
<evidence type="ECO:0000259" key="4">
    <source>
        <dbReference type="SMART" id="SM01086"/>
    </source>
</evidence>
<dbReference type="InterPro" id="IPR027417">
    <property type="entry name" value="P-loop_NTPase"/>
</dbReference>
<protein>
    <submittedName>
        <fullName evidence="5">ATP-dependent Clp protease ATP-binding subunit ClpA</fullName>
    </submittedName>
</protein>
<proteinExistence type="predicted"/>
<dbReference type="EMBL" id="WEKV01000012">
    <property type="protein sequence ID" value="KAB7784115.1"/>
    <property type="molecule type" value="Genomic_DNA"/>
</dbReference>
<feature type="domain" description="Clp ATPase C-terminal" evidence="4">
    <location>
        <begin position="32"/>
        <end position="123"/>
    </location>
</feature>
<feature type="region of interest" description="Disordered" evidence="3">
    <location>
        <begin position="125"/>
        <end position="169"/>
    </location>
</feature>
<reference evidence="5 6" key="1">
    <citation type="submission" date="2019-10" db="EMBL/GenBank/DDBJ databases">
        <title>Draft Genome Sequence of the Caffeine Degrading Methylotroph Methylorubrum populi PINKEL.</title>
        <authorList>
            <person name="Dawson S.C."/>
            <person name="Zhang X."/>
            <person name="Wright M.E."/>
            <person name="Sharma G."/>
            <person name="Langner J.T."/>
            <person name="Ditty J.L."/>
            <person name="Subuyuj G.A."/>
        </authorList>
    </citation>
    <scope>NUCLEOTIDE SEQUENCE [LARGE SCALE GENOMIC DNA]</scope>
    <source>
        <strain evidence="5 6">Pinkel</strain>
    </source>
</reference>
<sequence>MRLKRELMDVLRGHFRPEFINRIDEIIVFHALGQSEIRSIVELQLERVRRTAQGQGVALVTDQSLVDHLAAAGFRPEFGARELRRLIRTELETQLARAMLADEVHEGDRVLARWDGSQQKVVLEAQSGADVDAAEKKSRVKKRSRQQRDGGAASEGSGSSGDNPAAAAE</sequence>
<comment type="caution">
    <text evidence="5">The sequence shown here is derived from an EMBL/GenBank/DDBJ whole genome shotgun (WGS) entry which is preliminary data.</text>
</comment>
<name>A0A833J3W2_9HYPH</name>
<evidence type="ECO:0000256" key="2">
    <source>
        <dbReference type="ARBA" id="ARBA00022840"/>
    </source>
</evidence>
<dbReference type="InterPro" id="IPR019489">
    <property type="entry name" value="Clp_ATPase_C"/>
</dbReference>